<evidence type="ECO:0000313" key="3">
    <source>
        <dbReference type="EMBL" id="BAZ85559.1"/>
    </source>
</evidence>
<keyword evidence="4" id="KW-1185">Reference proteome</keyword>
<protein>
    <submittedName>
        <fullName evidence="3">SMC domain protein</fullName>
    </submittedName>
</protein>
<dbReference type="Proteomes" id="UP000218702">
    <property type="component" value="Chromosome"/>
</dbReference>
<dbReference type="InterPro" id="IPR051396">
    <property type="entry name" value="Bact_Antivir_Def_Nuclease"/>
</dbReference>
<dbReference type="InterPro" id="IPR003959">
    <property type="entry name" value="ATPase_AAA_core"/>
</dbReference>
<dbReference type="AlphaFoldDB" id="A0A1Z4V2E8"/>
<dbReference type="InterPro" id="IPR038729">
    <property type="entry name" value="Rad50/SbcC_AAA"/>
</dbReference>
<evidence type="ECO:0000259" key="2">
    <source>
        <dbReference type="Pfam" id="PF13476"/>
    </source>
</evidence>
<name>A0A1Z4V2E8_9CYAN</name>
<dbReference type="PANTHER" id="PTHR43581:SF2">
    <property type="entry name" value="EXCINUCLEASE ATPASE SUBUNIT"/>
    <property type="match status" value="1"/>
</dbReference>
<accession>A0A1Z4V2E8</accession>
<dbReference type="Pfam" id="PF13304">
    <property type="entry name" value="AAA_21"/>
    <property type="match status" value="1"/>
</dbReference>
<evidence type="ECO:0000259" key="1">
    <source>
        <dbReference type="Pfam" id="PF13304"/>
    </source>
</evidence>
<dbReference type="OrthoDB" id="9784297at2"/>
<gene>
    <name evidence="3" type="ORF">NIES806_17620</name>
</gene>
<dbReference type="SUPFAM" id="SSF52540">
    <property type="entry name" value="P-loop containing nucleoside triphosphate hydrolases"/>
    <property type="match status" value="1"/>
</dbReference>
<dbReference type="EMBL" id="AP018316">
    <property type="protein sequence ID" value="BAZ85559.1"/>
    <property type="molecule type" value="Genomic_DNA"/>
</dbReference>
<dbReference type="Pfam" id="PF13476">
    <property type="entry name" value="AAA_23"/>
    <property type="match status" value="1"/>
</dbReference>
<dbReference type="PANTHER" id="PTHR43581">
    <property type="entry name" value="ATP/GTP PHOSPHATASE"/>
    <property type="match status" value="1"/>
</dbReference>
<sequence length="372" mass="42442">MTDQVEINKGHTQSNQQPQSIKIRNLKIRNFKGLDDIELDFPVPQLKGDPDIIVMGSRNGLGKTSVLESCALLFLAAFQDKISLNRFLSPGISINIPDLLIRGGEEDANISGDFFVDHQKFSVNLQISRTGNFKTNTDTSAFKQVLTQKHFQLFYTSDNIERFFYSLVGLSPEPVLLPHFIYFHSYRKIQEGGLELGMMVEDKSYRRLKRVRAELPISTFKLEILRSLMSRGGLFENIDDTESEKVIETLNELMSRYASGTIEKLRPSPDNTIEFRITPTNGSASFTFDGLSSGQKEIISTLFLIWKYTARYPGIVLIDEPELHLNAEWHRRFIHHLYQLAPNNQYIIATHSEDIFASVESDRRILLSSGED</sequence>
<dbReference type="InterPro" id="IPR027417">
    <property type="entry name" value="P-loop_NTPase"/>
</dbReference>
<dbReference type="Gene3D" id="3.40.50.300">
    <property type="entry name" value="P-loop containing nucleotide triphosphate hydrolases"/>
    <property type="match status" value="1"/>
</dbReference>
<proteinExistence type="predicted"/>
<feature type="domain" description="Rad50/SbcC-type AAA" evidence="2">
    <location>
        <begin position="26"/>
        <end position="251"/>
    </location>
</feature>
<dbReference type="KEGG" id="dcm:NIES806_17620"/>
<feature type="domain" description="ATPase AAA-type core" evidence="1">
    <location>
        <begin position="253"/>
        <end position="352"/>
    </location>
</feature>
<dbReference type="RefSeq" id="WP_096666398.1">
    <property type="nucleotide sequence ID" value="NZ_AP018316.1"/>
</dbReference>
<organism evidence="3 4">
    <name type="scientific">Dolichospermum compactum NIES-806</name>
    <dbReference type="NCBI Taxonomy" id="1973481"/>
    <lineage>
        <taxon>Bacteria</taxon>
        <taxon>Bacillati</taxon>
        <taxon>Cyanobacteriota</taxon>
        <taxon>Cyanophyceae</taxon>
        <taxon>Nostocales</taxon>
        <taxon>Aphanizomenonaceae</taxon>
        <taxon>Dolichospermum</taxon>
        <taxon>Dolichospermum compactum</taxon>
    </lineage>
</organism>
<evidence type="ECO:0000313" key="4">
    <source>
        <dbReference type="Proteomes" id="UP000218702"/>
    </source>
</evidence>
<reference evidence="3 4" key="1">
    <citation type="submission" date="2017-06" db="EMBL/GenBank/DDBJ databases">
        <title>Genome sequencing of cyanobaciteial culture collection at National Institute for Environmental Studies (NIES).</title>
        <authorList>
            <person name="Hirose Y."/>
            <person name="Shimura Y."/>
            <person name="Fujisawa T."/>
            <person name="Nakamura Y."/>
            <person name="Kawachi M."/>
        </authorList>
    </citation>
    <scope>NUCLEOTIDE SEQUENCE [LARGE SCALE GENOMIC DNA]</scope>
    <source>
        <strain evidence="3 4">NIES-806</strain>
    </source>
</reference>